<dbReference type="EC" id="2.7.7.7" evidence="1"/>
<evidence type="ECO:0000256" key="1">
    <source>
        <dbReference type="ARBA" id="ARBA00012417"/>
    </source>
</evidence>
<keyword evidence="4" id="KW-0235">DNA replication</keyword>
<evidence type="ECO:0000256" key="2">
    <source>
        <dbReference type="ARBA" id="ARBA00022679"/>
    </source>
</evidence>
<dbReference type="Proteomes" id="UP000261764">
    <property type="component" value="Chromosome I"/>
</dbReference>
<evidence type="ECO:0000256" key="3">
    <source>
        <dbReference type="ARBA" id="ARBA00022695"/>
    </source>
</evidence>
<dbReference type="GO" id="GO:0009360">
    <property type="term" value="C:DNA polymerase III complex"/>
    <property type="evidence" value="ECO:0007669"/>
    <property type="project" value="TreeGrafter"/>
</dbReference>
<dbReference type="InterPro" id="IPR048466">
    <property type="entry name" value="DNA_pol3_delta-like_C"/>
</dbReference>
<evidence type="ECO:0000256" key="5">
    <source>
        <dbReference type="ARBA" id="ARBA00022932"/>
    </source>
</evidence>
<dbReference type="NCBIfam" id="TIGR01128">
    <property type="entry name" value="holA"/>
    <property type="match status" value="1"/>
</dbReference>
<dbReference type="GO" id="GO:0003677">
    <property type="term" value="F:DNA binding"/>
    <property type="evidence" value="ECO:0007669"/>
    <property type="project" value="InterPro"/>
</dbReference>
<feature type="domain" description="DNA polymerase III delta subunit-like C-terminal" evidence="8">
    <location>
        <begin position="186"/>
        <end position="304"/>
    </location>
</feature>
<keyword evidence="10" id="KW-1185">Reference proteome</keyword>
<keyword evidence="3" id="KW-0548">Nucleotidyltransferase</keyword>
<evidence type="ECO:0000256" key="4">
    <source>
        <dbReference type="ARBA" id="ARBA00022705"/>
    </source>
</evidence>
<dbReference type="GO" id="GO:0006261">
    <property type="term" value="P:DNA-templated DNA replication"/>
    <property type="evidence" value="ECO:0007669"/>
    <property type="project" value="TreeGrafter"/>
</dbReference>
<evidence type="ECO:0000313" key="9">
    <source>
        <dbReference type="EMBL" id="CDN40744.1"/>
    </source>
</evidence>
<gene>
    <name evidence="9" type="ORF">MAMA39_06270</name>
</gene>
<dbReference type="PANTHER" id="PTHR34388">
    <property type="entry name" value="DNA POLYMERASE III SUBUNIT DELTA"/>
    <property type="match status" value="1"/>
</dbReference>
<evidence type="ECO:0000256" key="6">
    <source>
        <dbReference type="ARBA" id="ARBA00034754"/>
    </source>
</evidence>
<sequence>MTIIHSVDQGLINLQLRKILGKDFKNYQKYLYHSERQIGGLLNASNLFETQEKKIIFSACSFLANQKEAVDAENLFAILKVNINAKIFLTVEAEKLAKTKALDQLLGKVQLIDLPKISNYKMQTVFLEMLSNENYNLSYDQLSIMSSRMIPNALIMQNEINKLKLFDRSELSNELLNDLVFDYNNESIFKLLELVIKQKKIAVAKLYDHLVADQYSPQEILQILAPQLLKLIFVYKGLASKLTDGEIIKSLSLTNYLLKNMKQLCMHTSSIKLDNFLSGIMNIDIKIKKHAIEPINSVRLFLIKGV</sequence>
<evidence type="ECO:0000256" key="7">
    <source>
        <dbReference type="ARBA" id="ARBA00049244"/>
    </source>
</evidence>
<keyword evidence="2" id="KW-0808">Transferase</keyword>
<dbReference type="GO" id="GO:0003887">
    <property type="term" value="F:DNA-directed DNA polymerase activity"/>
    <property type="evidence" value="ECO:0007669"/>
    <property type="project" value="UniProtKB-KW"/>
</dbReference>
<organism evidence="9 10">
    <name type="scientific">Mycoplasma amphoriforme A39</name>
    <dbReference type="NCBI Taxonomy" id="572419"/>
    <lineage>
        <taxon>Bacteria</taxon>
        <taxon>Bacillati</taxon>
        <taxon>Mycoplasmatota</taxon>
        <taxon>Mollicutes</taxon>
        <taxon>Mycoplasmataceae</taxon>
        <taxon>Mycoplasma</taxon>
    </lineage>
</organism>
<dbReference type="InterPro" id="IPR005790">
    <property type="entry name" value="DNA_polIII_delta"/>
</dbReference>
<dbReference type="RefSeq" id="WP_343251374.1">
    <property type="nucleotide sequence ID" value="NZ_HG937516.1"/>
</dbReference>
<proteinExistence type="inferred from homology"/>
<evidence type="ECO:0000313" key="10">
    <source>
        <dbReference type="Proteomes" id="UP000261764"/>
    </source>
</evidence>
<keyword evidence="5" id="KW-0239">DNA-directed DNA polymerase</keyword>
<dbReference type="SUPFAM" id="SSF48019">
    <property type="entry name" value="post-AAA+ oligomerization domain-like"/>
    <property type="match status" value="1"/>
</dbReference>
<dbReference type="KEGG" id="mamp:MAMA39_06270"/>
<dbReference type="PANTHER" id="PTHR34388:SF1">
    <property type="entry name" value="DNA POLYMERASE III SUBUNIT DELTA"/>
    <property type="match status" value="1"/>
</dbReference>
<comment type="similarity">
    <text evidence="6">Belongs to the DNA polymerase HolA subunit family.</text>
</comment>
<protein>
    <recommendedName>
        <fullName evidence="1">DNA-directed DNA polymerase</fullName>
        <ecNumber evidence="1">2.7.7.7</ecNumber>
    </recommendedName>
</protein>
<name>A0A292III5_9MOLU</name>
<dbReference type="Pfam" id="PF21694">
    <property type="entry name" value="DNA_pol3_delta_C"/>
    <property type="match status" value="1"/>
</dbReference>
<dbReference type="AlphaFoldDB" id="A0A292III5"/>
<dbReference type="EMBL" id="HG937516">
    <property type="protein sequence ID" value="CDN40744.1"/>
    <property type="molecule type" value="Genomic_DNA"/>
</dbReference>
<comment type="catalytic activity">
    <reaction evidence="7">
        <text>DNA(n) + a 2'-deoxyribonucleoside 5'-triphosphate = DNA(n+1) + diphosphate</text>
        <dbReference type="Rhea" id="RHEA:22508"/>
        <dbReference type="Rhea" id="RHEA-COMP:17339"/>
        <dbReference type="Rhea" id="RHEA-COMP:17340"/>
        <dbReference type="ChEBI" id="CHEBI:33019"/>
        <dbReference type="ChEBI" id="CHEBI:61560"/>
        <dbReference type="ChEBI" id="CHEBI:173112"/>
        <dbReference type="EC" id="2.7.7.7"/>
    </reaction>
</comment>
<accession>A0A292III5</accession>
<evidence type="ECO:0000259" key="8">
    <source>
        <dbReference type="Pfam" id="PF21694"/>
    </source>
</evidence>
<reference evidence="9 10" key="1">
    <citation type="journal article" date="2015" name="Clin. Infect. Dis.">
        <title>Genomic Investigations unmask Mycoplasma amphoriforme, a new respiratory pathogen.</title>
        <authorList>
            <person name="Gillespie S.H."/>
            <person name="Ling C.L."/>
            <person name="Oravcova K."/>
            <person name="Pinheiro M."/>
            <person name="Wells L."/>
            <person name="Bryant J.M."/>
            <person name="McHugh T.D."/>
            <person name="Bebear C."/>
            <person name="Webster D."/>
            <person name="Harris S.R."/>
            <person name="Seth-Smith H.M."/>
            <person name="Thomson N.R."/>
        </authorList>
    </citation>
    <scope>NUCLEOTIDE SEQUENCE [LARGE SCALE GENOMIC DNA]</scope>
    <source>
        <strain evidence="9 10">A39</strain>
    </source>
</reference>
<dbReference type="Gene3D" id="1.20.272.10">
    <property type="match status" value="1"/>
</dbReference>
<dbReference type="InterPro" id="IPR008921">
    <property type="entry name" value="DNA_pol3_clamp-load_cplx_C"/>
</dbReference>